<keyword evidence="3 4" id="KW-0732">Signal</keyword>
<dbReference type="Gene3D" id="3.40.190.10">
    <property type="entry name" value="Periplasmic binding protein-like II"/>
    <property type="match status" value="1"/>
</dbReference>
<keyword evidence="2" id="KW-0813">Transport</keyword>
<feature type="domain" description="Solute-binding protein family 5" evidence="5">
    <location>
        <begin position="94"/>
        <end position="421"/>
    </location>
</feature>
<evidence type="ECO:0000256" key="3">
    <source>
        <dbReference type="ARBA" id="ARBA00022729"/>
    </source>
</evidence>
<keyword evidence="9" id="KW-1185">Reference proteome</keyword>
<dbReference type="EMBL" id="JAPZVQ010000026">
    <property type="protein sequence ID" value="MDA1388267.1"/>
    <property type="molecule type" value="Genomic_DNA"/>
</dbReference>
<dbReference type="Pfam" id="PF00496">
    <property type="entry name" value="SBP_bac_5"/>
    <property type="match status" value="1"/>
</dbReference>
<accession>A0A9X3PS02</accession>
<dbReference type="Gene3D" id="3.10.105.10">
    <property type="entry name" value="Dipeptide-binding Protein, Domain 3"/>
    <property type="match status" value="1"/>
</dbReference>
<reference evidence="7 9" key="2">
    <citation type="submission" date="2023-07" db="EMBL/GenBank/DDBJ databases">
        <title>Sequencing the genomes of 1000 actinobacteria strains.</title>
        <authorList>
            <person name="Klenk H.-P."/>
        </authorList>
    </citation>
    <scope>NUCLEOTIDE SEQUENCE [LARGE SCALE GENOMIC DNA]</scope>
    <source>
        <strain evidence="7 9">DSM 44724</strain>
    </source>
</reference>
<evidence type="ECO:0000256" key="1">
    <source>
        <dbReference type="ARBA" id="ARBA00005695"/>
    </source>
</evidence>
<protein>
    <submittedName>
        <fullName evidence="6">ABC transporter substrate-binding protein</fullName>
    </submittedName>
    <submittedName>
        <fullName evidence="7">Peptide/nickel transport system substrate-binding protein</fullName>
    </submittedName>
</protein>
<sequence length="517" mass="55918">MPHPSTSPQMSRRVVLSAASLAVGASSAVLTACSGDSGTGASEPKTGGTLRAAFAGGGADETIDPHRVNLFADAARAKAVYDKLADLGTDMDAVPRLAESWTPDADLTVWTVKLREAVFHDGGPVRAADVLYSYRRIADPEGTFRAKQDLAPIDLEASKAVDDLTVEFVLHHPLAEFPNALAAFGAYIVPEGTDTFDSPVGSGPFKFVSFTPGSEFTAERFDDHWDGAPKLDRIQIVVADEESARINALLGGQVEYAHDLSATTARANEGNDAVVLVASPGSNMLGFAMKTDRAPFDDPQVRQAMFLLCDREELVESVLSGRGQTGNDLFGLGFEHYAADIPQRERDLETAKALLAAAGVQTITLDTADVGSGFTEAAQIFAEQAREAGIEVEINERNADTYWSEVLTEGQIASYRSGAMPIASHISQRLLTDSPTNVTQWHHADFDERYLQLQSTADEADREVLYQQIQQRLHDEGGYLVWGFADWIVGTLPSVHGVEQAPANTLDWARFDKVWMD</sequence>
<dbReference type="InterPro" id="IPR030678">
    <property type="entry name" value="Peptide/Ni-bd"/>
</dbReference>
<dbReference type="CDD" id="cd08503">
    <property type="entry name" value="PBP2_NikA_DppA_OppA_like_17"/>
    <property type="match status" value="1"/>
</dbReference>
<dbReference type="RefSeq" id="WP_270124764.1">
    <property type="nucleotide sequence ID" value="NZ_BAAAOM010000004.1"/>
</dbReference>
<proteinExistence type="inferred from homology"/>
<dbReference type="PIRSF" id="PIRSF002741">
    <property type="entry name" value="MppA"/>
    <property type="match status" value="1"/>
</dbReference>
<evidence type="ECO:0000256" key="2">
    <source>
        <dbReference type="ARBA" id="ARBA00022448"/>
    </source>
</evidence>
<dbReference type="InterPro" id="IPR000914">
    <property type="entry name" value="SBP_5_dom"/>
</dbReference>
<dbReference type="Gene3D" id="3.90.76.10">
    <property type="entry name" value="Dipeptide-binding Protein, Domain 1"/>
    <property type="match status" value="1"/>
</dbReference>
<name>A0A9X3PS02_9ACTN</name>
<dbReference type="EMBL" id="JAVDYD010000001">
    <property type="protein sequence ID" value="MDR7339032.1"/>
    <property type="molecule type" value="Genomic_DNA"/>
</dbReference>
<dbReference type="Proteomes" id="UP001145799">
    <property type="component" value="Unassembled WGS sequence"/>
</dbReference>
<feature type="chain" id="PRO_5040809428" evidence="4">
    <location>
        <begin position="32"/>
        <end position="517"/>
    </location>
</feature>
<evidence type="ECO:0000256" key="4">
    <source>
        <dbReference type="SAM" id="SignalP"/>
    </source>
</evidence>
<feature type="signal peptide" evidence="4">
    <location>
        <begin position="1"/>
        <end position="31"/>
    </location>
</feature>
<dbReference type="InterPro" id="IPR039424">
    <property type="entry name" value="SBP_5"/>
</dbReference>
<comment type="caution">
    <text evidence="6">The sequence shown here is derived from an EMBL/GenBank/DDBJ whole genome shotgun (WGS) entry which is preliminary data.</text>
</comment>
<dbReference type="PANTHER" id="PTHR30290">
    <property type="entry name" value="PERIPLASMIC BINDING COMPONENT OF ABC TRANSPORTER"/>
    <property type="match status" value="1"/>
</dbReference>
<dbReference type="GO" id="GO:0043190">
    <property type="term" value="C:ATP-binding cassette (ABC) transporter complex"/>
    <property type="evidence" value="ECO:0007669"/>
    <property type="project" value="InterPro"/>
</dbReference>
<evidence type="ECO:0000313" key="7">
    <source>
        <dbReference type="EMBL" id="MDR7339032.1"/>
    </source>
</evidence>
<comment type="similarity">
    <text evidence="1">Belongs to the bacterial solute-binding protein 5 family.</text>
</comment>
<reference evidence="6" key="1">
    <citation type="submission" date="2022-12" db="EMBL/GenBank/DDBJ databases">
        <title>Gycomyces niveus sp.nov., a novel actinomycete isolated from soil in Shouguang.</title>
        <authorList>
            <person name="Yang X."/>
        </authorList>
    </citation>
    <scope>NUCLEOTIDE SEQUENCE</scope>
    <source>
        <strain evidence="6">DSM 44724</strain>
    </source>
</reference>
<dbReference type="GO" id="GO:1904680">
    <property type="term" value="F:peptide transmembrane transporter activity"/>
    <property type="evidence" value="ECO:0007669"/>
    <property type="project" value="TreeGrafter"/>
</dbReference>
<dbReference type="SUPFAM" id="SSF53850">
    <property type="entry name" value="Periplasmic binding protein-like II"/>
    <property type="match status" value="1"/>
</dbReference>
<dbReference type="AlphaFoldDB" id="A0A9X3PS02"/>
<gene>
    <name evidence="7" type="ORF">J2S69_002751</name>
    <name evidence="6" type="ORF">O2L01_24950</name>
</gene>
<dbReference type="GO" id="GO:0042597">
    <property type="term" value="C:periplasmic space"/>
    <property type="evidence" value="ECO:0007669"/>
    <property type="project" value="UniProtKB-ARBA"/>
</dbReference>
<dbReference type="PANTHER" id="PTHR30290:SF9">
    <property type="entry name" value="OLIGOPEPTIDE-BINDING PROTEIN APPA"/>
    <property type="match status" value="1"/>
</dbReference>
<dbReference type="GO" id="GO:0015833">
    <property type="term" value="P:peptide transport"/>
    <property type="evidence" value="ECO:0007669"/>
    <property type="project" value="TreeGrafter"/>
</dbReference>
<organism evidence="6 8">
    <name type="scientific">Glycomyces lechevalierae</name>
    <dbReference type="NCBI Taxonomy" id="256034"/>
    <lineage>
        <taxon>Bacteria</taxon>
        <taxon>Bacillati</taxon>
        <taxon>Actinomycetota</taxon>
        <taxon>Actinomycetes</taxon>
        <taxon>Glycomycetales</taxon>
        <taxon>Glycomycetaceae</taxon>
        <taxon>Glycomyces</taxon>
    </lineage>
</organism>
<evidence type="ECO:0000313" key="8">
    <source>
        <dbReference type="Proteomes" id="UP001145799"/>
    </source>
</evidence>
<evidence type="ECO:0000313" key="6">
    <source>
        <dbReference type="EMBL" id="MDA1388267.1"/>
    </source>
</evidence>
<dbReference type="Proteomes" id="UP001183604">
    <property type="component" value="Unassembled WGS sequence"/>
</dbReference>
<evidence type="ECO:0000259" key="5">
    <source>
        <dbReference type="Pfam" id="PF00496"/>
    </source>
</evidence>
<evidence type="ECO:0000313" key="9">
    <source>
        <dbReference type="Proteomes" id="UP001183604"/>
    </source>
</evidence>